<dbReference type="EMBL" id="HE978319">
    <property type="protein sequence ID" value="CCK70756.1"/>
    <property type="molecule type" value="Genomic_DNA"/>
</dbReference>
<dbReference type="AlphaFoldDB" id="J7S882"/>
<feature type="compositionally biased region" description="Polar residues" evidence="2">
    <location>
        <begin position="66"/>
        <end position="96"/>
    </location>
</feature>
<dbReference type="Proteomes" id="UP000006310">
    <property type="component" value="Chromosome 6"/>
</dbReference>
<dbReference type="OrthoDB" id="5376259at2759"/>
<evidence type="ECO:0000313" key="3">
    <source>
        <dbReference type="EMBL" id="CCK70756.1"/>
    </source>
</evidence>
<gene>
    <name evidence="3" type="primary">KNAG0F00870</name>
    <name evidence="3" type="ordered locus">KNAG_0F00870</name>
</gene>
<dbReference type="HOGENOM" id="CLU_504394_0_0_1"/>
<reference evidence="3 4" key="1">
    <citation type="journal article" date="2011" name="Proc. Natl. Acad. Sci. U.S.A.">
        <title>Evolutionary erosion of yeast sex chromosomes by mating-type switching accidents.</title>
        <authorList>
            <person name="Gordon J.L."/>
            <person name="Armisen D."/>
            <person name="Proux-Wera E."/>
            <person name="Oheigeartaigh S.S."/>
            <person name="Byrne K.P."/>
            <person name="Wolfe K.H."/>
        </authorList>
    </citation>
    <scope>NUCLEOTIDE SEQUENCE [LARGE SCALE GENOMIC DNA]</scope>
    <source>
        <strain evidence="4">ATCC MYA-139 / BCRC 22969 / CBS 8797 / CCRC 22969 / KCTC 17520 / NBRC 10181 / NCYC 3082</strain>
    </source>
</reference>
<evidence type="ECO:0000313" key="4">
    <source>
        <dbReference type="Proteomes" id="UP000006310"/>
    </source>
</evidence>
<accession>J7S882</accession>
<dbReference type="STRING" id="1071383.J7S882"/>
<dbReference type="KEGG" id="kng:KNAG_0F00870"/>
<name>J7S882_HUIN7</name>
<reference evidence="4" key="2">
    <citation type="submission" date="2012-08" db="EMBL/GenBank/DDBJ databases">
        <title>Genome sequence of Kazachstania naganishii.</title>
        <authorList>
            <person name="Gordon J.L."/>
            <person name="Armisen D."/>
            <person name="Proux-Wera E."/>
            <person name="OhEigeartaigh S.S."/>
            <person name="Byrne K.P."/>
            <person name="Wolfe K.H."/>
        </authorList>
    </citation>
    <scope>NUCLEOTIDE SEQUENCE [LARGE SCALE GENOMIC DNA]</scope>
    <source>
        <strain evidence="4">ATCC MYA-139 / BCRC 22969 / CBS 8797 / CCRC 22969 / KCTC 17520 / NBRC 10181 / NCYC 3082</strain>
    </source>
</reference>
<keyword evidence="4" id="KW-1185">Reference proteome</keyword>
<sequence>MFSIENAGKVQALKNAQLHDRNDENMNNHYPQVQSATGKYPGTHAVPDSVPLKANSAPNYGDPAFSSYNSDKNFEPVQSTPTRDQRPSYTNRTGSLGNHLHAEHGPGSTCATDDISSVDPGMKTKLDELMARMNASMNLLKEDKNILQKSLEEREREIAEYKTLLCERDKELDSLKQQITENEQTALESKNKAVREMELAYMEKNVLVQSKLDMAEMNLKQSQENNIKLETELNEARSEIRTKNEKISKSNARMKILDYIEGVTLFDCKVGNIILKSYNSQRPKIDSFFTEEYPKVHRFFTDADQIAIYDFTAKLESFHRLNENIQRTITERFDSLSEHFDKNVTVPPEDLHKMNEEIIDKIDDKLRKYENLFDTETGLQREISDLKIANHDLTHQLNRVVGDAANKIRYASLKHVHMTKEKYDELAIDSVEQYTLTELQNIVKRASLELEVPPSTLLVNLPRLNVAIEQQVILMKFAYWTLQVFANQELDVLSFTERAVEVYETTGCMTDALRPLEQTMQGLRTLLALSLEDNGECDSE</sequence>
<evidence type="ECO:0000256" key="2">
    <source>
        <dbReference type="SAM" id="MobiDB-lite"/>
    </source>
</evidence>
<protein>
    <submittedName>
        <fullName evidence="3">Uncharacterized protein</fullName>
    </submittedName>
</protein>
<evidence type="ECO:0000256" key="1">
    <source>
        <dbReference type="SAM" id="Coils"/>
    </source>
</evidence>
<feature type="compositionally biased region" description="Polar residues" evidence="2">
    <location>
        <begin position="27"/>
        <end position="37"/>
    </location>
</feature>
<feature type="region of interest" description="Disordered" evidence="2">
    <location>
        <begin position="18"/>
        <end position="96"/>
    </location>
</feature>
<organism evidence="3 4">
    <name type="scientific">Huiozyma naganishii (strain ATCC MYA-139 / BCRC 22969 / CBS 8797 / KCTC 17520 / NBRC 10181 / NCYC 3082 / Yp74L-3)</name>
    <name type="common">Yeast</name>
    <name type="synonym">Kazachstania naganishii</name>
    <dbReference type="NCBI Taxonomy" id="1071383"/>
    <lineage>
        <taxon>Eukaryota</taxon>
        <taxon>Fungi</taxon>
        <taxon>Dikarya</taxon>
        <taxon>Ascomycota</taxon>
        <taxon>Saccharomycotina</taxon>
        <taxon>Saccharomycetes</taxon>
        <taxon>Saccharomycetales</taxon>
        <taxon>Saccharomycetaceae</taxon>
        <taxon>Huiozyma</taxon>
    </lineage>
</organism>
<keyword evidence="1" id="KW-0175">Coiled coil</keyword>
<feature type="coiled-coil region" evidence="1">
    <location>
        <begin position="137"/>
        <end position="253"/>
    </location>
</feature>
<proteinExistence type="predicted"/>
<dbReference type="InterPro" id="IPR021750">
    <property type="entry name" value="Sid4-like"/>
</dbReference>
<dbReference type="OMA" id="NETCENM"/>
<dbReference type="GeneID" id="34526471"/>
<dbReference type="Pfam" id="PF11778">
    <property type="entry name" value="SID"/>
    <property type="match status" value="1"/>
</dbReference>
<dbReference type="RefSeq" id="XP_022465002.1">
    <property type="nucleotide sequence ID" value="XM_022608513.1"/>
</dbReference>